<proteinExistence type="predicted"/>
<organism evidence="1 2">
    <name type="scientific">Clostridium gasigenes</name>
    <dbReference type="NCBI Taxonomy" id="94869"/>
    <lineage>
        <taxon>Bacteria</taxon>
        <taxon>Bacillati</taxon>
        <taxon>Bacillota</taxon>
        <taxon>Clostridia</taxon>
        <taxon>Eubacteriales</taxon>
        <taxon>Clostridiaceae</taxon>
        <taxon>Clostridium</taxon>
    </lineage>
</organism>
<reference evidence="1 2" key="1">
    <citation type="submission" date="2016-10" db="EMBL/GenBank/DDBJ databases">
        <authorList>
            <person name="de Groot N.N."/>
        </authorList>
    </citation>
    <scope>NUCLEOTIDE SEQUENCE [LARGE SCALE GENOMIC DNA]</scope>
    <source>
        <strain evidence="1 2">DSM 12272</strain>
    </source>
</reference>
<dbReference type="AlphaFoldDB" id="A0A1H0NC93"/>
<dbReference type="STRING" id="94869.SAMN04488529_101781"/>
<sequence length="105" mass="12597">MKIPFDFPSDEARNKWLLYHYLKKSYLDIGIQEEKAIELTDKRIIENSKNLFRFHGLAWQLRQISLEFFCMYFMQDVYLPKEDNAAAPIALVHEEVWIDIQNSII</sequence>
<gene>
    <name evidence="1" type="ORF">SAMN04488529_101781</name>
</gene>
<keyword evidence="2" id="KW-1185">Reference proteome</keyword>
<protein>
    <submittedName>
        <fullName evidence="1">Uncharacterized protein</fullName>
    </submittedName>
</protein>
<evidence type="ECO:0000313" key="2">
    <source>
        <dbReference type="Proteomes" id="UP000198597"/>
    </source>
</evidence>
<name>A0A1H0NC93_9CLOT</name>
<dbReference type="EMBL" id="FNJM01000001">
    <property type="protein sequence ID" value="SDO90332.1"/>
    <property type="molecule type" value="Genomic_DNA"/>
</dbReference>
<evidence type="ECO:0000313" key="1">
    <source>
        <dbReference type="EMBL" id="SDO90332.1"/>
    </source>
</evidence>
<accession>A0A1H0NC93</accession>
<dbReference type="Proteomes" id="UP000198597">
    <property type="component" value="Unassembled WGS sequence"/>
</dbReference>
<dbReference type="RefSeq" id="WP_242873925.1">
    <property type="nucleotide sequence ID" value="NZ_FNJM01000001.1"/>
</dbReference>